<dbReference type="PROSITE" id="PS50887">
    <property type="entry name" value="GGDEF"/>
    <property type="match status" value="1"/>
</dbReference>
<dbReference type="CDD" id="cd01949">
    <property type="entry name" value="GGDEF"/>
    <property type="match status" value="1"/>
</dbReference>
<dbReference type="EC" id="2.7.7.65" evidence="1"/>
<evidence type="ECO:0000313" key="5">
    <source>
        <dbReference type="Proteomes" id="UP000239539"/>
    </source>
</evidence>
<name>A0ABX5CM06_9ALTE</name>
<dbReference type="EMBL" id="PVNO01000031">
    <property type="protein sequence ID" value="PRO67680.1"/>
    <property type="molecule type" value="Genomic_DNA"/>
</dbReference>
<evidence type="ECO:0000256" key="2">
    <source>
        <dbReference type="ARBA" id="ARBA00034247"/>
    </source>
</evidence>
<dbReference type="PANTHER" id="PTHR45138:SF9">
    <property type="entry name" value="DIGUANYLATE CYCLASE DGCM-RELATED"/>
    <property type="match status" value="1"/>
</dbReference>
<dbReference type="NCBIfam" id="TIGR00254">
    <property type="entry name" value="GGDEF"/>
    <property type="match status" value="1"/>
</dbReference>
<feature type="domain" description="GGDEF" evidence="3">
    <location>
        <begin position="193"/>
        <end position="324"/>
    </location>
</feature>
<dbReference type="Pfam" id="PF00990">
    <property type="entry name" value="GGDEF"/>
    <property type="match status" value="1"/>
</dbReference>
<reference evidence="5" key="1">
    <citation type="journal article" date="2020" name="Int. J. Syst. Evol. Microbiol.">
        <title>Alteromonas alba sp. nov., a marine bacterium isolated from the seawater of the West Pacific Ocean.</title>
        <authorList>
            <person name="Sun C."/>
            <person name="Wu Y.-H."/>
            <person name="Xamxidin M."/>
            <person name="Cheng H."/>
            <person name="Xu X.-W."/>
        </authorList>
    </citation>
    <scope>NUCLEOTIDE SEQUENCE [LARGE SCALE GENOMIC DNA]</scope>
    <source>
        <strain evidence="5">9a2</strain>
    </source>
</reference>
<dbReference type="InterPro" id="IPR029787">
    <property type="entry name" value="Nucleotide_cyclase"/>
</dbReference>
<protein>
    <recommendedName>
        <fullName evidence="1">diguanylate cyclase</fullName>
        <ecNumber evidence="1">2.7.7.65</ecNumber>
    </recommendedName>
</protein>
<keyword evidence="5" id="KW-1185">Reference proteome</keyword>
<comment type="caution">
    <text evidence="4">The sequence shown here is derived from an EMBL/GenBank/DDBJ whole genome shotgun (WGS) entry which is preliminary data.</text>
</comment>
<dbReference type="SUPFAM" id="SSF55073">
    <property type="entry name" value="Nucleotide cyclase"/>
    <property type="match status" value="1"/>
</dbReference>
<comment type="catalytic activity">
    <reaction evidence="2">
        <text>2 GTP = 3',3'-c-di-GMP + 2 diphosphate</text>
        <dbReference type="Rhea" id="RHEA:24898"/>
        <dbReference type="ChEBI" id="CHEBI:33019"/>
        <dbReference type="ChEBI" id="CHEBI:37565"/>
        <dbReference type="ChEBI" id="CHEBI:58805"/>
        <dbReference type="EC" id="2.7.7.65"/>
    </reaction>
</comment>
<gene>
    <name evidence="4" type="ORF">C6Y39_18590</name>
</gene>
<dbReference type="SMART" id="SM00267">
    <property type="entry name" value="GGDEF"/>
    <property type="match status" value="1"/>
</dbReference>
<evidence type="ECO:0000256" key="1">
    <source>
        <dbReference type="ARBA" id="ARBA00012528"/>
    </source>
</evidence>
<proteinExistence type="predicted"/>
<evidence type="ECO:0000259" key="3">
    <source>
        <dbReference type="PROSITE" id="PS50887"/>
    </source>
</evidence>
<dbReference type="InterPro" id="IPR043128">
    <property type="entry name" value="Rev_trsase/Diguanyl_cyclase"/>
</dbReference>
<dbReference type="Proteomes" id="UP000239539">
    <property type="component" value="Unassembled WGS sequence"/>
</dbReference>
<accession>A0ABX5CM06</accession>
<sequence>MIWEDLMSISVDHAKMVDDVSLRSLLDNITEPAVIAAMDGEILNYNRQFYSKVPKVITKDNIQQIFCLTSTVYDTENILEVATIATKRTGLFPVKLKLELDSCGVQKSVPGYISALRYKESGLPAAMLVQLDEHLLKITSRLKEMQKAELNHARKARIASLKATTDELTGLKNRRFLNTFLEYQWHSTKRSSEDAVIVLFDIDHFKKINDVYGHDSGDMALRVFASCLEGEARAADIVGRWGGEEFMVILSNCTEDEAALFLSRAMKKLRDSVVKTSGETLRMTASAGYCSLSTALSPEDAIAKADKALYKAKSNGRDQFIKYT</sequence>
<organism evidence="4 5">
    <name type="scientific">Alteromonas gracilis</name>
    <dbReference type="NCBI Taxonomy" id="1479524"/>
    <lineage>
        <taxon>Bacteria</taxon>
        <taxon>Pseudomonadati</taxon>
        <taxon>Pseudomonadota</taxon>
        <taxon>Gammaproteobacteria</taxon>
        <taxon>Alteromonadales</taxon>
        <taxon>Alteromonadaceae</taxon>
        <taxon>Alteromonas/Salinimonas group</taxon>
        <taxon>Alteromonas</taxon>
    </lineage>
</organism>
<dbReference type="InterPro" id="IPR000160">
    <property type="entry name" value="GGDEF_dom"/>
</dbReference>
<dbReference type="Gene3D" id="3.30.70.270">
    <property type="match status" value="1"/>
</dbReference>
<evidence type="ECO:0000313" key="4">
    <source>
        <dbReference type="EMBL" id="PRO67680.1"/>
    </source>
</evidence>
<dbReference type="PANTHER" id="PTHR45138">
    <property type="entry name" value="REGULATORY COMPONENTS OF SENSORY TRANSDUCTION SYSTEM"/>
    <property type="match status" value="1"/>
</dbReference>
<dbReference type="InterPro" id="IPR050469">
    <property type="entry name" value="Diguanylate_Cyclase"/>
</dbReference>